<evidence type="ECO:0000256" key="3">
    <source>
        <dbReference type="ARBA" id="ARBA00023242"/>
    </source>
</evidence>
<dbReference type="OrthoDB" id="10056939at2759"/>
<keyword evidence="8" id="KW-1185">Reference proteome</keyword>
<comment type="subcellular location">
    <subcellularLocation>
        <location evidence="4">Nucleus</location>
    </subcellularLocation>
</comment>
<organism evidence="7 8">
    <name type="scientific">Catenaria anguillulae PL171</name>
    <dbReference type="NCBI Taxonomy" id="765915"/>
    <lineage>
        <taxon>Eukaryota</taxon>
        <taxon>Fungi</taxon>
        <taxon>Fungi incertae sedis</taxon>
        <taxon>Blastocladiomycota</taxon>
        <taxon>Blastocladiomycetes</taxon>
        <taxon>Blastocladiales</taxon>
        <taxon>Catenariaceae</taxon>
        <taxon>Catenaria</taxon>
    </lineage>
</organism>
<evidence type="ECO:0000313" key="8">
    <source>
        <dbReference type="Proteomes" id="UP000193411"/>
    </source>
</evidence>
<sequence>MTLLAHIAEYHHHCASAQVALGDMGVRASSRFAGVMSEMGSPQHAAASSSVAAPQSPSVHATEPALPTYEEQKTLLAQLTGLNRVQVDNWFVNARRRRRKQAAAAVGHEDDDS</sequence>
<feature type="compositionally biased region" description="Low complexity" evidence="5">
    <location>
        <begin position="41"/>
        <end position="61"/>
    </location>
</feature>
<dbReference type="Gene3D" id="1.10.10.60">
    <property type="entry name" value="Homeodomain-like"/>
    <property type="match status" value="1"/>
</dbReference>
<dbReference type="EMBL" id="MCFL01000003">
    <property type="protein sequence ID" value="ORZ40622.1"/>
    <property type="molecule type" value="Genomic_DNA"/>
</dbReference>
<proteinExistence type="predicted"/>
<dbReference type="Pfam" id="PF05920">
    <property type="entry name" value="Homeobox_KN"/>
    <property type="match status" value="1"/>
</dbReference>
<dbReference type="GO" id="GO:0006355">
    <property type="term" value="P:regulation of DNA-templated transcription"/>
    <property type="evidence" value="ECO:0007669"/>
    <property type="project" value="InterPro"/>
</dbReference>
<dbReference type="Proteomes" id="UP000193411">
    <property type="component" value="Unassembled WGS sequence"/>
</dbReference>
<keyword evidence="2 4" id="KW-0371">Homeobox</keyword>
<evidence type="ECO:0000256" key="4">
    <source>
        <dbReference type="PROSITE-ProRule" id="PRU00108"/>
    </source>
</evidence>
<keyword evidence="3 4" id="KW-0539">Nucleus</keyword>
<dbReference type="PROSITE" id="PS50071">
    <property type="entry name" value="HOMEOBOX_2"/>
    <property type="match status" value="1"/>
</dbReference>
<evidence type="ECO:0000313" key="7">
    <source>
        <dbReference type="EMBL" id="ORZ40622.1"/>
    </source>
</evidence>
<accession>A0A1Y2I529</accession>
<dbReference type="InterPro" id="IPR009057">
    <property type="entry name" value="Homeodomain-like_sf"/>
</dbReference>
<name>A0A1Y2I529_9FUNG</name>
<evidence type="ECO:0000259" key="6">
    <source>
        <dbReference type="PROSITE" id="PS50071"/>
    </source>
</evidence>
<feature type="domain" description="Homeobox" evidence="6">
    <location>
        <begin position="67"/>
        <end position="101"/>
    </location>
</feature>
<keyword evidence="1 4" id="KW-0238">DNA-binding</keyword>
<dbReference type="SUPFAM" id="SSF46689">
    <property type="entry name" value="Homeodomain-like"/>
    <property type="match status" value="1"/>
</dbReference>
<feature type="DNA-binding region" description="Homeobox" evidence="4">
    <location>
        <begin position="69"/>
        <end position="102"/>
    </location>
</feature>
<protein>
    <recommendedName>
        <fullName evidence="6">Homeobox domain-containing protein</fullName>
    </recommendedName>
</protein>
<evidence type="ECO:0000256" key="2">
    <source>
        <dbReference type="ARBA" id="ARBA00023155"/>
    </source>
</evidence>
<evidence type="ECO:0000256" key="5">
    <source>
        <dbReference type="SAM" id="MobiDB-lite"/>
    </source>
</evidence>
<evidence type="ECO:0000256" key="1">
    <source>
        <dbReference type="ARBA" id="ARBA00023125"/>
    </source>
</evidence>
<gene>
    <name evidence="7" type="ORF">BCR44DRAFT_1495946</name>
</gene>
<dbReference type="AlphaFoldDB" id="A0A1Y2I529"/>
<reference evidence="7 8" key="1">
    <citation type="submission" date="2016-07" db="EMBL/GenBank/DDBJ databases">
        <title>Pervasive Adenine N6-methylation of Active Genes in Fungi.</title>
        <authorList>
            <consortium name="DOE Joint Genome Institute"/>
            <person name="Mondo S.J."/>
            <person name="Dannebaum R.O."/>
            <person name="Kuo R.C."/>
            <person name="Labutti K."/>
            <person name="Haridas S."/>
            <person name="Kuo A."/>
            <person name="Salamov A."/>
            <person name="Ahrendt S.R."/>
            <person name="Lipzen A."/>
            <person name="Sullivan W."/>
            <person name="Andreopoulos W.B."/>
            <person name="Clum A."/>
            <person name="Lindquist E."/>
            <person name="Daum C."/>
            <person name="Ramamoorthy G.K."/>
            <person name="Gryganskyi A."/>
            <person name="Culley D."/>
            <person name="Magnuson J.K."/>
            <person name="James T.Y."/>
            <person name="O'Malley M.A."/>
            <person name="Stajich J.E."/>
            <person name="Spatafora J.W."/>
            <person name="Visel A."/>
            <person name="Grigoriev I.V."/>
        </authorList>
    </citation>
    <scope>NUCLEOTIDE SEQUENCE [LARGE SCALE GENOMIC DNA]</scope>
    <source>
        <strain evidence="7 8">PL171</strain>
    </source>
</reference>
<dbReference type="GO" id="GO:0005634">
    <property type="term" value="C:nucleus"/>
    <property type="evidence" value="ECO:0007669"/>
    <property type="project" value="UniProtKB-SubCell"/>
</dbReference>
<dbReference type="InterPro" id="IPR008422">
    <property type="entry name" value="KN_HD"/>
</dbReference>
<dbReference type="GO" id="GO:0003677">
    <property type="term" value="F:DNA binding"/>
    <property type="evidence" value="ECO:0007669"/>
    <property type="project" value="UniProtKB-UniRule"/>
</dbReference>
<comment type="caution">
    <text evidence="7">The sequence shown here is derived from an EMBL/GenBank/DDBJ whole genome shotgun (WGS) entry which is preliminary data.</text>
</comment>
<feature type="region of interest" description="Disordered" evidence="5">
    <location>
        <begin position="38"/>
        <end position="66"/>
    </location>
</feature>
<dbReference type="InterPro" id="IPR001356">
    <property type="entry name" value="HD"/>
</dbReference>